<sequence>MRGKPEHGEWIMAKNMGPGQKSAVRSAAGKMAAIWMALEAAVRQRGGNDDAILQLDSEGAQSLLEKIAELLVAKVAVPIVNVAYQAVLTWVIAVCRFVSYVDPNITAANFQLQLGDLTLKEVIVVAIDKAMSTADVLQHLDNQGLRPATLLELLYWWLTNPNKHANCLVVALGQVWRGGVPYVYGRGVCRELSLCAVASGWGQVCSFAAVRK</sequence>
<gene>
    <name evidence="1" type="ORF">A3B21_01190</name>
</gene>
<dbReference type="EMBL" id="MGEJ01000011">
    <property type="protein sequence ID" value="OGL81009.1"/>
    <property type="molecule type" value="Genomic_DNA"/>
</dbReference>
<evidence type="ECO:0000313" key="2">
    <source>
        <dbReference type="Proteomes" id="UP000176897"/>
    </source>
</evidence>
<name>A0A1F7URY3_9BACT</name>
<organism evidence="1 2">
    <name type="scientific">Candidatus Uhrbacteria bacterium RIFCSPLOWO2_01_FULL_47_24</name>
    <dbReference type="NCBI Taxonomy" id="1802401"/>
    <lineage>
        <taxon>Bacteria</taxon>
        <taxon>Candidatus Uhriibacteriota</taxon>
    </lineage>
</organism>
<accession>A0A1F7URY3</accession>
<protein>
    <submittedName>
        <fullName evidence="1">Uncharacterized protein</fullName>
    </submittedName>
</protein>
<proteinExistence type="predicted"/>
<dbReference type="STRING" id="1802401.A3B21_01190"/>
<comment type="caution">
    <text evidence="1">The sequence shown here is derived from an EMBL/GenBank/DDBJ whole genome shotgun (WGS) entry which is preliminary data.</text>
</comment>
<dbReference type="AlphaFoldDB" id="A0A1F7URY3"/>
<reference evidence="1 2" key="1">
    <citation type="journal article" date="2016" name="Nat. Commun.">
        <title>Thousands of microbial genomes shed light on interconnected biogeochemical processes in an aquifer system.</title>
        <authorList>
            <person name="Anantharaman K."/>
            <person name="Brown C.T."/>
            <person name="Hug L.A."/>
            <person name="Sharon I."/>
            <person name="Castelle C.J."/>
            <person name="Probst A.J."/>
            <person name="Thomas B.C."/>
            <person name="Singh A."/>
            <person name="Wilkins M.J."/>
            <person name="Karaoz U."/>
            <person name="Brodie E.L."/>
            <person name="Williams K.H."/>
            <person name="Hubbard S.S."/>
            <person name="Banfield J.F."/>
        </authorList>
    </citation>
    <scope>NUCLEOTIDE SEQUENCE [LARGE SCALE GENOMIC DNA]</scope>
</reference>
<evidence type="ECO:0000313" key="1">
    <source>
        <dbReference type="EMBL" id="OGL81009.1"/>
    </source>
</evidence>
<dbReference type="Proteomes" id="UP000176897">
    <property type="component" value="Unassembled WGS sequence"/>
</dbReference>